<dbReference type="EMBL" id="CATQJA010002652">
    <property type="protein sequence ID" value="CAJ0577853.1"/>
    <property type="molecule type" value="Genomic_DNA"/>
</dbReference>
<comment type="caution">
    <text evidence="1">The sequence shown here is derived from an EMBL/GenBank/DDBJ whole genome shotgun (WGS) entry which is preliminary data.</text>
</comment>
<gene>
    <name evidence="1" type="ORF">MSPICULIGERA_LOCUS16118</name>
</gene>
<proteinExistence type="predicted"/>
<feature type="non-terminal residue" evidence="1">
    <location>
        <position position="1"/>
    </location>
</feature>
<dbReference type="Proteomes" id="UP001177023">
    <property type="component" value="Unassembled WGS sequence"/>
</dbReference>
<dbReference type="AlphaFoldDB" id="A0AA36D117"/>
<organism evidence="1 2">
    <name type="scientific">Mesorhabditis spiculigera</name>
    <dbReference type="NCBI Taxonomy" id="96644"/>
    <lineage>
        <taxon>Eukaryota</taxon>
        <taxon>Metazoa</taxon>
        <taxon>Ecdysozoa</taxon>
        <taxon>Nematoda</taxon>
        <taxon>Chromadorea</taxon>
        <taxon>Rhabditida</taxon>
        <taxon>Rhabditina</taxon>
        <taxon>Rhabditomorpha</taxon>
        <taxon>Rhabditoidea</taxon>
        <taxon>Rhabditidae</taxon>
        <taxon>Mesorhabditinae</taxon>
        <taxon>Mesorhabditis</taxon>
    </lineage>
</organism>
<sequence>MTEETHPHKYRRDFCEPWPTRAHIWENFIFEDTMTTVEDWLQGLGLVPISSDCPSAIYFRDAYEKYVAEEFGAEIETCFLEWPNPEREVLLLFRMHDCDRRYGQKNNIHHTITLMVNPNESNLPR</sequence>
<evidence type="ECO:0000313" key="2">
    <source>
        <dbReference type="Proteomes" id="UP001177023"/>
    </source>
</evidence>
<reference evidence="1" key="1">
    <citation type="submission" date="2023-06" db="EMBL/GenBank/DDBJ databases">
        <authorList>
            <person name="Delattre M."/>
        </authorList>
    </citation>
    <scope>NUCLEOTIDE SEQUENCE</scope>
    <source>
        <strain evidence="1">AF72</strain>
    </source>
</reference>
<accession>A0AA36D117</accession>
<evidence type="ECO:0000313" key="1">
    <source>
        <dbReference type="EMBL" id="CAJ0577853.1"/>
    </source>
</evidence>
<keyword evidence="2" id="KW-1185">Reference proteome</keyword>
<protein>
    <submittedName>
        <fullName evidence="1">Uncharacterized protein</fullName>
    </submittedName>
</protein>
<name>A0AA36D117_9BILA</name>